<evidence type="ECO:0000256" key="5">
    <source>
        <dbReference type="SAM" id="SignalP"/>
    </source>
</evidence>
<reference evidence="7" key="1">
    <citation type="submission" date="2020-10" db="EMBL/GenBank/DDBJ databases">
        <title>Paenihalocynthiibacter styelae gen. nov., sp. nov., isolated from stalked sea squirt Styela clava.</title>
        <authorList>
            <person name="Kim Y.-O."/>
            <person name="Yoon J.-H."/>
        </authorList>
    </citation>
    <scope>NUCLEOTIDE SEQUENCE</scope>
    <source>
        <strain evidence="7">MYP1-1</strain>
    </source>
</reference>
<feature type="signal peptide" evidence="5">
    <location>
        <begin position="1"/>
        <end position="26"/>
    </location>
</feature>
<keyword evidence="5" id="KW-0732">Signal</keyword>
<keyword evidence="3" id="KW-0998">Cell outer membrane</keyword>
<dbReference type="EMBL" id="JADCKQ010000002">
    <property type="protein sequence ID" value="MBI1492602.1"/>
    <property type="molecule type" value="Genomic_DNA"/>
</dbReference>
<feature type="chain" id="PRO_5035276391" evidence="5">
    <location>
        <begin position="27"/>
        <end position="223"/>
    </location>
</feature>
<accession>A0A8J7LPB7</accession>
<dbReference type="PANTHER" id="PTHR30329">
    <property type="entry name" value="STATOR ELEMENT OF FLAGELLAR MOTOR COMPLEX"/>
    <property type="match status" value="1"/>
</dbReference>
<proteinExistence type="predicted"/>
<evidence type="ECO:0000256" key="1">
    <source>
        <dbReference type="ARBA" id="ARBA00004442"/>
    </source>
</evidence>
<protein>
    <submittedName>
        <fullName evidence="7">OmpA family protein</fullName>
    </submittedName>
</protein>
<dbReference type="AlphaFoldDB" id="A0A8J7LPB7"/>
<evidence type="ECO:0000256" key="4">
    <source>
        <dbReference type="PROSITE-ProRule" id="PRU00473"/>
    </source>
</evidence>
<organism evidence="7 8">
    <name type="scientific">Halocynthiibacter styelae</name>
    <dbReference type="NCBI Taxonomy" id="2761955"/>
    <lineage>
        <taxon>Bacteria</taxon>
        <taxon>Pseudomonadati</taxon>
        <taxon>Pseudomonadota</taxon>
        <taxon>Alphaproteobacteria</taxon>
        <taxon>Rhodobacterales</taxon>
        <taxon>Paracoccaceae</taxon>
        <taxon>Halocynthiibacter</taxon>
    </lineage>
</organism>
<feature type="domain" description="OmpA-like" evidence="6">
    <location>
        <begin position="68"/>
        <end position="188"/>
    </location>
</feature>
<comment type="caution">
    <text evidence="7">The sequence shown here is derived from an EMBL/GenBank/DDBJ whole genome shotgun (WGS) entry which is preliminary data.</text>
</comment>
<dbReference type="InterPro" id="IPR050330">
    <property type="entry name" value="Bact_OuterMem_StrucFunc"/>
</dbReference>
<evidence type="ECO:0000259" key="6">
    <source>
        <dbReference type="PROSITE" id="PS51123"/>
    </source>
</evidence>
<keyword evidence="8" id="KW-1185">Reference proteome</keyword>
<dbReference type="InterPro" id="IPR036737">
    <property type="entry name" value="OmpA-like_sf"/>
</dbReference>
<dbReference type="PROSITE" id="PS51257">
    <property type="entry name" value="PROKAR_LIPOPROTEIN"/>
    <property type="match status" value="1"/>
</dbReference>
<evidence type="ECO:0000256" key="2">
    <source>
        <dbReference type="ARBA" id="ARBA00023136"/>
    </source>
</evidence>
<dbReference type="CDD" id="cd07185">
    <property type="entry name" value="OmpA_C-like"/>
    <property type="match status" value="1"/>
</dbReference>
<evidence type="ECO:0000313" key="7">
    <source>
        <dbReference type="EMBL" id="MBI1492602.1"/>
    </source>
</evidence>
<dbReference type="Pfam" id="PF00691">
    <property type="entry name" value="OmpA"/>
    <property type="match status" value="1"/>
</dbReference>
<dbReference type="InterPro" id="IPR006664">
    <property type="entry name" value="OMP_bac"/>
</dbReference>
<gene>
    <name evidence="7" type="ORF">H1D41_03020</name>
</gene>
<name>A0A8J7LPB7_9RHOB</name>
<evidence type="ECO:0000256" key="3">
    <source>
        <dbReference type="ARBA" id="ARBA00023237"/>
    </source>
</evidence>
<dbReference type="GO" id="GO:0009279">
    <property type="term" value="C:cell outer membrane"/>
    <property type="evidence" value="ECO:0007669"/>
    <property type="project" value="UniProtKB-SubCell"/>
</dbReference>
<evidence type="ECO:0000313" key="8">
    <source>
        <dbReference type="Proteomes" id="UP000640583"/>
    </source>
</evidence>
<dbReference type="PROSITE" id="PS51123">
    <property type="entry name" value="OMPA_2"/>
    <property type="match status" value="1"/>
</dbReference>
<dbReference type="RefSeq" id="WP_228847520.1">
    <property type="nucleotide sequence ID" value="NZ_JADCKQ010000002.1"/>
</dbReference>
<dbReference type="InterPro" id="IPR006665">
    <property type="entry name" value="OmpA-like"/>
</dbReference>
<dbReference type="Proteomes" id="UP000640583">
    <property type="component" value="Unassembled WGS sequence"/>
</dbReference>
<dbReference type="PRINTS" id="PR01021">
    <property type="entry name" value="OMPADOMAIN"/>
</dbReference>
<sequence length="223" mass="24530">MKITTSPTRLKSLILVAGLAGLTACAPGANLQFYKEAGSVLNRGNFGNSNMNNHLIQTGQLDYAVNLANRFEAEVPSTINFGFNEATLDAEARRVLTQQANWIRQFPEIQFRVYGHTDLVGGDAYNRRLGLRRAQAVVNFFVAQGISRSRLEAVSSLGESQPLVQTQDRERRNRRTVTGVSGFVQSNPAVLNGKYAQIVWREYLTSAEPARVVERADAEGQGG</sequence>
<keyword evidence="2 4" id="KW-0472">Membrane</keyword>
<dbReference type="Gene3D" id="3.30.1330.60">
    <property type="entry name" value="OmpA-like domain"/>
    <property type="match status" value="1"/>
</dbReference>
<comment type="subcellular location">
    <subcellularLocation>
        <location evidence="1">Cell outer membrane</location>
    </subcellularLocation>
</comment>
<dbReference type="PANTHER" id="PTHR30329:SF21">
    <property type="entry name" value="LIPOPROTEIN YIAD-RELATED"/>
    <property type="match status" value="1"/>
</dbReference>
<dbReference type="SUPFAM" id="SSF103088">
    <property type="entry name" value="OmpA-like"/>
    <property type="match status" value="1"/>
</dbReference>